<dbReference type="OrthoDB" id="110534at2759"/>
<gene>
    <name evidence="1" type="ORF">F444_18227</name>
</gene>
<proteinExistence type="predicted"/>
<evidence type="ECO:0000313" key="2">
    <source>
        <dbReference type="Proteomes" id="UP000028582"/>
    </source>
</evidence>
<accession>A0A080ZC31</accession>
<comment type="caution">
    <text evidence="1">The sequence shown here is derived from an EMBL/GenBank/DDBJ whole genome shotgun (WGS) entry which is preliminary data.</text>
</comment>
<organism evidence="1 2">
    <name type="scientific">Phytophthora nicotianae P1976</name>
    <dbReference type="NCBI Taxonomy" id="1317066"/>
    <lineage>
        <taxon>Eukaryota</taxon>
        <taxon>Sar</taxon>
        <taxon>Stramenopiles</taxon>
        <taxon>Oomycota</taxon>
        <taxon>Peronosporomycetes</taxon>
        <taxon>Peronosporales</taxon>
        <taxon>Peronosporaceae</taxon>
        <taxon>Phytophthora</taxon>
    </lineage>
</organism>
<name>A0A080ZC31_PHYNI</name>
<dbReference type="Proteomes" id="UP000028582">
    <property type="component" value="Unassembled WGS sequence"/>
</dbReference>
<evidence type="ECO:0000313" key="1">
    <source>
        <dbReference type="EMBL" id="ETO64192.1"/>
    </source>
</evidence>
<protein>
    <submittedName>
        <fullName evidence="1">Uncharacterized protein</fullName>
    </submittedName>
</protein>
<dbReference type="EMBL" id="ANJA01003321">
    <property type="protein sequence ID" value="ETO64192.1"/>
    <property type="molecule type" value="Genomic_DNA"/>
</dbReference>
<reference evidence="1 2" key="1">
    <citation type="submission" date="2013-11" db="EMBL/GenBank/DDBJ databases">
        <title>The Genome Sequence of Phytophthora parasitica P1976.</title>
        <authorList>
            <consortium name="The Broad Institute Genomics Platform"/>
            <person name="Russ C."/>
            <person name="Tyler B."/>
            <person name="Panabieres F."/>
            <person name="Shan W."/>
            <person name="Tripathy S."/>
            <person name="Grunwald N."/>
            <person name="Machado M."/>
            <person name="Johnson C.S."/>
            <person name="Walker B."/>
            <person name="Young S."/>
            <person name="Zeng Q."/>
            <person name="Gargeya S."/>
            <person name="Fitzgerald M."/>
            <person name="Haas B."/>
            <person name="Abouelleil A."/>
            <person name="Allen A.W."/>
            <person name="Alvarado L."/>
            <person name="Arachchi H.M."/>
            <person name="Berlin A.M."/>
            <person name="Chapman S.B."/>
            <person name="Gainer-Dewar J."/>
            <person name="Goldberg J."/>
            <person name="Griggs A."/>
            <person name="Gujja S."/>
            <person name="Hansen M."/>
            <person name="Howarth C."/>
            <person name="Imamovic A."/>
            <person name="Ireland A."/>
            <person name="Larimer J."/>
            <person name="McCowan C."/>
            <person name="Murphy C."/>
            <person name="Pearson M."/>
            <person name="Poon T.W."/>
            <person name="Priest M."/>
            <person name="Roberts A."/>
            <person name="Saif S."/>
            <person name="Shea T."/>
            <person name="Sisk P."/>
            <person name="Sykes S."/>
            <person name="Wortman J."/>
            <person name="Nusbaum C."/>
            <person name="Birren B."/>
        </authorList>
    </citation>
    <scope>NUCLEOTIDE SEQUENCE [LARGE SCALE GENOMIC DNA]</scope>
    <source>
        <strain evidence="1 2">P1976</strain>
    </source>
</reference>
<sequence>MDAGTAATTTTTAATAITTATTGTATTTATATTATSVRDRSRRVCVMDSELRTWDLYELSGAVNPDTLEAMRALFRRFRGLRQKGIEGVEYGALQESWCAFVRRWNRMKEAGEDFVAWLNHLNYATGSAASHTTTCTACATFTLLKAATLVLVPGPLKKNGARTSSSDRTANTRIAGSNGIYVLSPNWLDQLTSPAHVGNVLSGVALRRCIVGSLLATDDLDHVPVDAYVDDLILQLVAGDLNPVHTGFGPTIGLGKRRLVVSNNVWNIPEEIGSRLPRIVLRREAKPVDPIASSNRGRPVGTTASRCSRRILVCHDIVNNPADITSSVNNGI</sequence>
<dbReference type="AlphaFoldDB" id="A0A080ZC31"/>